<protein>
    <submittedName>
        <fullName evidence="2">Uncharacterized protein</fullName>
    </submittedName>
</protein>
<proteinExistence type="predicted"/>
<accession>A0AA48KDJ8</accession>
<evidence type="ECO:0000256" key="1">
    <source>
        <dbReference type="SAM" id="MobiDB-lite"/>
    </source>
</evidence>
<organism evidence="2 3">
    <name type="scientific">Mesoterricola sediminis</name>
    <dbReference type="NCBI Taxonomy" id="2927980"/>
    <lineage>
        <taxon>Bacteria</taxon>
        <taxon>Pseudomonadati</taxon>
        <taxon>Acidobacteriota</taxon>
        <taxon>Holophagae</taxon>
        <taxon>Holophagales</taxon>
        <taxon>Holophagaceae</taxon>
        <taxon>Mesoterricola</taxon>
    </lineage>
</organism>
<reference evidence="2" key="1">
    <citation type="journal article" date="2023" name="Int. J. Syst. Evol. Microbiol.">
        <title>Mesoterricola silvestris gen. nov., sp. nov., Mesoterricola sediminis sp. nov., Geothrix oryzae sp. nov., Geothrix edaphica sp. nov., Geothrix rubra sp. nov., and Geothrix limicola sp. nov., six novel members of Acidobacteriota isolated from soils.</title>
        <authorList>
            <person name="Itoh H."/>
            <person name="Sugisawa Y."/>
            <person name="Mise K."/>
            <person name="Xu Z."/>
            <person name="Kuniyasu M."/>
            <person name="Ushijima N."/>
            <person name="Kawano K."/>
            <person name="Kobayashi E."/>
            <person name="Shiratori Y."/>
            <person name="Masuda Y."/>
            <person name="Senoo K."/>
        </authorList>
    </citation>
    <scope>NUCLEOTIDE SEQUENCE</scope>
    <source>
        <strain evidence="2">W786</strain>
    </source>
</reference>
<gene>
    <name evidence="2" type="ORF">METESE_13600</name>
</gene>
<evidence type="ECO:0000313" key="3">
    <source>
        <dbReference type="Proteomes" id="UP001228113"/>
    </source>
</evidence>
<dbReference type="RefSeq" id="WP_243347384.1">
    <property type="nucleotide sequence ID" value="NZ_AP027081.1"/>
</dbReference>
<name>A0AA48KDJ8_9BACT</name>
<evidence type="ECO:0000313" key="2">
    <source>
        <dbReference type="EMBL" id="BDU76402.1"/>
    </source>
</evidence>
<dbReference type="EMBL" id="AP027081">
    <property type="protein sequence ID" value="BDU76402.1"/>
    <property type="molecule type" value="Genomic_DNA"/>
</dbReference>
<keyword evidence="3" id="KW-1185">Reference proteome</keyword>
<feature type="region of interest" description="Disordered" evidence="1">
    <location>
        <begin position="14"/>
        <end position="49"/>
    </location>
</feature>
<dbReference type="AlphaFoldDB" id="A0AA48KDJ8"/>
<dbReference type="Proteomes" id="UP001228113">
    <property type="component" value="Chromosome"/>
</dbReference>
<dbReference type="KEGG" id="msea:METESE_13600"/>
<sequence length="90" mass="9659">MTWLDAFLARPVVPEGTGQEAPLVPGQEGEGMVPSPEGGNDSFSPWDPTLEALCQTQPEDAPYLRAERAAVLTFCAGLPHDQAEHMVGLR</sequence>